<dbReference type="Proteomes" id="UP001224418">
    <property type="component" value="Unassembled WGS sequence"/>
</dbReference>
<dbReference type="NCBIfam" id="TIGR01143">
    <property type="entry name" value="murF"/>
    <property type="match status" value="1"/>
</dbReference>
<comment type="catalytic activity">
    <reaction evidence="10 11">
        <text>D-alanyl-D-alanine + UDP-N-acetyl-alpha-D-muramoyl-L-alanyl-gamma-D-glutamyl-meso-2,6-diaminopimelate + ATP = UDP-N-acetyl-alpha-D-muramoyl-L-alanyl-gamma-D-glutamyl-meso-2,6-diaminopimeloyl-D-alanyl-D-alanine + ADP + phosphate + H(+)</text>
        <dbReference type="Rhea" id="RHEA:28374"/>
        <dbReference type="ChEBI" id="CHEBI:15378"/>
        <dbReference type="ChEBI" id="CHEBI:30616"/>
        <dbReference type="ChEBI" id="CHEBI:43474"/>
        <dbReference type="ChEBI" id="CHEBI:57822"/>
        <dbReference type="ChEBI" id="CHEBI:61386"/>
        <dbReference type="ChEBI" id="CHEBI:83905"/>
        <dbReference type="ChEBI" id="CHEBI:456216"/>
        <dbReference type="EC" id="6.3.2.10"/>
    </reaction>
</comment>
<proteinExistence type="inferred from homology"/>
<feature type="domain" description="Mur ligase C-terminal" evidence="13">
    <location>
        <begin position="327"/>
        <end position="446"/>
    </location>
</feature>
<dbReference type="Pfam" id="PF02875">
    <property type="entry name" value="Mur_ligase_C"/>
    <property type="match status" value="1"/>
</dbReference>
<evidence type="ECO:0000313" key="15">
    <source>
        <dbReference type="EMBL" id="MDQ0480880.1"/>
    </source>
</evidence>
<dbReference type="GO" id="GO:0047480">
    <property type="term" value="F:UDP-N-acetylmuramoyl-tripeptide-D-alanyl-D-alanine ligase activity"/>
    <property type="evidence" value="ECO:0007669"/>
    <property type="project" value="UniProtKB-EC"/>
</dbReference>
<dbReference type="Pfam" id="PF01225">
    <property type="entry name" value="Mur_ligase"/>
    <property type="match status" value="1"/>
</dbReference>
<dbReference type="RefSeq" id="WP_307357137.1">
    <property type="nucleotide sequence ID" value="NZ_BAAACJ010000039.1"/>
</dbReference>
<evidence type="ECO:0000256" key="3">
    <source>
        <dbReference type="ARBA" id="ARBA00022618"/>
    </source>
</evidence>
<keyword evidence="9 10" id="KW-0961">Cell wall biogenesis/degradation</keyword>
<evidence type="ECO:0000256" key="10">
    <source>
        <dbReference type="HAMAP-Rule" id="MF_02019"/>
    </source>
</evidence>
<keyword evidence="16" id="KW-1185">Reference proteome</keyword>
<dbReference type="SUPFAM" id="SSF63418">
    <property type="entry name" value="MurE/MurF N-terminal domain"/>
    <property type="match status" value="1"/>
</dbReference>
<evidence type="ECO:0000256" key="7">
    <source>
        <dbReference type="ARBA" id="ARBA00022984"/>
    </source>
</evidence>
<comment type="function">
    <text evidence="10 11">Involved in cell wall formation. Catalyzes the final step in the synthesis of UDP-N-acetylmuramoyl-pentapeptide, the precursor of murein.</text>
</comment>
<evidence type="ECO:0000259" key="14">
    <source>
        <dbReference type="Pfam" id="PF08245"/>
    </source>
</evidence>
<keyword evidence="5 10" id="KW-0067">ATP-binding</keyword>
<comment type="pathway">
    <text evidence="10 11">Cell wall biogenesis; peptidoglycan biosynthesis.</text>
</comment>
<evidence type="ECO:0000259" key="13">
    <source>
        <dbReference type="Pfam" id="PF02875"/>
    </source>
</evidence>
<comment type="subcellular location">
    <subcellularLocation>
        <location evidence="10 11">Cytoplasm</location>
    </subcellularLocation>
</comment>
<evidence type="ECO:0000256" key="8">
    <source>
        <dbReference type="ARBA" id="ARBA00023306"/>
    </source>
</evidence>
<sequence>MEKLSLLEIKDAVSGEIIKEGPKVNFQVISTDTRTIEEGSLFIALKGENFNGNLYVKDADKKGAALCIIDELHLNEKELGDFKGAIIKVKDTKRALMDLATYYRNKLNIKIIGITGSTGKTSTKDLTAAALSHKYKVFKTKGNFNNEIGLPLMMLSIDSSYDVAVLEMGMSNFGEIHNLASIAKPDIALITNIGVSHLENLKTRENILKAKMEITDFFSKENILIVNGENDLLSTLNDNKEYKIIKIGIDFKKHELNYIASDIINSENSIKFNLGGNNLKQKEEIELGVPGMHNVLNGELAIGAALELGVTFDEIREGFKNIESTSMRLEVINRDDIKIINDAYNASPDSMRAAIDYMKILDGTRKIAILGTMKELGDNSYELHKEVAEYAKNNGIDMLLCVGEFSKAYEEGFGENIKSFEDNDKLADYYNNIRCKGDLVLVKASRSMKFENIVKHIDNLHN</sequence>
<keyword evidence="7 10" id="KW-0573">Peptidoglycan synthesis</keyword>
<dbReference type="EMBL" id="JAUSWN010000032">
    <property type="protein sequence ID" value="MDQ0480880.1"/>
    <property type="molecule type" value="Genomic_DNA"/>
</dbReference>
<dbReference type="Pfam" id="PF08245">
    <property type="entry name" value="Mur_ligase_M"/>
    <property type="match status" value="1"/>
</dbReference>
<evidence type="ECO:0000256" key="1">
    <source>
        <dbReference type="ARBA" id="ARBA00022490"/>
    </source>
</evidence>
<dbReference type="InterPro" id="IPR036615">
    <property type="entry name" value="Mur_ligase_C_dom_sf"/>
</dbReference>
<keyword evidence="2 10" id="KW-0436">Ligase</keyword>
<comment type="similarity">
    <text evidence="10">Belongs to the MurCDEF family. MurF subfamily.</text>
</comment>
<organism evidence="15 16">
    <name type="scientific">Hathewaya limosa</name>
    <name type="common">Clostridium limosum</name>
    <dbReference type="NCBI Taxonomy" id="1536"/>
    <lineage>
        <taxon>Bacteria</taxon>
        <taxon>Bacillati</taxon>
        <taxon>Bacillota</taxon>
        <taxon>Clostridia</taxon>
        <taxon>Eubacteriales</taxon>
        <taxon>Clostridiaceae</taxon>
        <taxon>Hathewaya</taxon>
    </lineage>
</organism>
<dbReference type="Gene3D" id="3.90.190.20">
    <property type="entry name" value="Mur ligase, C-terminal domain"/>
    <property type="match status" value="1"/>
</dbReference>
<dbReference type="InterPro" id="IPR005863">
    <property type="entry name" value="UDP-N-AcMur_synth"/>
</dbReference>
<dbReference type="InterPro" id="IPR051046">
    <property type="entry name" value="MurCDEF_CellWall_CoF430Synth"/>
</dbReference>
<dbReference type="SUPFAM" id="SSF53244">
    <property type="entry name" value="MurD-like peptide ligases, peptide-binding domain"/>
    <property type="match status" value="1"/>
</dbReference>
<gene>
    <name evidence="10" type="primary">murF</name>
    <name evidence="15" type="ORF">QOZ93_002630</name>
</gene>
<keyword evidence="4 10" id="KW-0547">Nucleotide-binding</keyword>
<dbReference type="Gene3D" id="3.40.1190.10">
    <property type="entry name" value="Mur-like, catalytic domain"/>
    <property type="match status" value="1"/>
</dbReference>
<dbReference type="InterPro" id="IPR036565">
    <property type="entry name" value="Mur-like_cat_sf"/>
</dbReference>
<name>A0ABU0JWN7_HATLI</name>
<comment type="caution">
    <text evidence="15">The sequence shown here is derived from an EMBL/GenBank/DDBJ whole genome shotgun (WGS) entry which is preliminary data.</text>
</comment>
<dbReference type="HAMAP" id="MF_02019">
    <property type="entry name" value="MurF"/>
    <property type="match status" value="1"/>
</dbReference>
<dbReference type="SUPFAM" id="SSF53623">
    <property type="entry name" value="MurD-like peptide ligases, catalytic domain"/>
    <property type="match status" value="1"/>
</dbReference>
<feature type="binding site" evidence="10">
    <location>
        <begin position="116"/>
        <end position="122"/>
    </location>
    <ligand>
        <name>ATP</name>
        <dbReference type="ChEBI" id="CHEBI:30616"/>
    </ligand>
</feature>
<accession>A0ABU0JWN7</accession>
<evidence type="ECO:0000256" key="6">
    <source>
        <dbReference type="ARBA" id="ARBA00022960"/>
    </source>
</evidence>
<evidence type="ECO:0000256" key="5">
    <source>
        <dbReference type="ARBA" id="ARBA00022840"/>
    </source>
</evidence>
<dbReference type="Gene3D" id="3.40.1390.10">
    <property type="entry name" value="MurE/MurF, N-terminal domain"/>
    <property type="match status" value="1"/>
</dbReference>
<keyword evidence="3 10" id="KW-0132">Cell division</keyword>
<evidence type="ECO:0000256" key="9">
    <source>
        <dbReference type="ARBA" id="ARBA00023316"/>
    </source>
</evidence>
<dbReference type="PANTHER" id="PTHR43024:SF1">
    <property type="entry name" value="UDP-N-ACETYLMURAMOYL-TRIPEPTIDE--D-ALANYL-D-ALANINE LIGASE"/>
    <property type="match status" value="1"/>
</dbReference>
<protein>
    <recommendedName>
        <fullName evidence="10 11">UDP-N-acetylmuramoyl-tripeptide--D-alanyl-D-alanine ligase</fullName>
        <ecNumber evidence="10 11">6.3.2.10</ecNumber>
    </recommendedName>
    <alternativeName>
        <fullName evidence="10">D-alanyl-D-alanine-adding enzyme</fullName>
    </alternativeName>
</protein>
<keyword evidence="8 10" id="KW-0131">Cell cycle</keyword>
<feature type="domain" description="Mur ligase central" evidence="14">
    <location>
        <begin position="114"/>
        <end position="305"/>
    </location>
</feature>
<dbReference type="InterPro" id="IPR004101">
    <property type="entry name" value="Mur_ligase_C"/>
</dbReference>
<reference evidence="15 16" key="1">
    <citation type="submission" date="2023-07" db="EMBL/GenBank/DDBJ databases">
        <title>Genomic Encyclopedia of Type Strains, Phase IV (KMG-IV): sequencing the most valuable type-strain genomes for metagenomic binning, comparative biology and taxonomic classification.</title>
        <authorList>
            <person name="Goeker M."/>
        </authorList>
    </citation>
    <scope>NUCLEOTIDE SEQUENCE [LARGE SCALE GENOMIC DNA]</scope>
    <source>
        <strain evidence="15 16">DSM 1400</strain>
    </source>
</reference>
<dbReference type="InterPro" id="IPR000713">
    <property type="entry name" value="Mur_ligase_N"/>
</dbReference>
<keyword evidence="1 10" id="KW-0963">Cytoplasm</keyword>
<evidence type="ECO:0000313" key="16">
    <source>
        <dbReference type="Proteomes" id="UP001224418"/>
    </source>
</evidence>
<evidence type="ECO:0000256" key="4">
    <source>
        <dbReference type="ARBA" id="ARBA00022741"/>
    </source>
</evidence>
<dbReference type="PANTHER" id="PTHR43024">
    <property type="entry name" value="UDP-N-ACETYLMURAMOYL-TRIPEPTIDE--D-ALANYL-D-ALANINE LIGASE"/>
    <property type="match status" value="1"/>
</dbReference>
<dbReference type="InterPro" id="IPR035911">
    <property type="entry name" value="MurE/MurF_N"/>
</dbReference>
<dbReference type="EC" id="6.3.2.10" evidence="10 11"/>
<evidence type="ECO:0000259" key="12">
    <source>
        <dbReference type="Pfam" id="PF01225"/>
    </source>
</evidence>
<evidence type="ECO:0000256" key="11">
    <source>
        <dbReference type="RuleBase" id="RU004136"/>
    </source>
</evidence>
<keyword evidence="6 10" id="KW-0133">Cell shape</keyword>
<dbReference type="InterPro" id="IPR013221">
    <property type="entry name" value="Mur_ligase_cen"/>
</dbReference>
<feature type="domain" description="Mur ligase N-terminal catalytic" evidence="12">
    <location>
        <begin position="27"/>
        <end position="103"/>
    </location>
</feature>
<evidence type="ECO:0000256" key="2">
    <source>
        <dbReference type="ARBA" id="ARBA00022598"/>
    </source>
</evidence>